<dbReference type="Gene3D" id="3.30.420.200">
    <property type="match status" value="1"/>
</dbReference>
<proteinExistence type="predicted"/>
<gene>
    <name evidence="2" type="primary">tsaB</name>
    <name evidence="2" type="ORF">QUV98_01570</name>
</gene>
<protein>
    <submittedName>
        <fullName evidence="2">tRNA (Adenosine(37)-N6)-threonylcarbamoyltransferase complex dimerization subunit type 1 TsaB</fullName>
        <ecNumber evidence="2">2.3.1.234</ecNumber>
    </submittedName>
</protein>
<comment type="caution">
    <text evidence="2">The sequence shown here is derived from an EMBL/GenBank/DDBJ whole genome shotgun (WGS) entry which is preliminary data.</text>
</comment>
<dbReference type="InterPro" id="IPR000905">
    <property type="entry name" value="Gcp-like_dom"/>
</dbReference>
<dbReference type="EMBL" id="JAUDCK010000003">
    <property type="protein sequence ID" value="MDM8194998.1"/>
    <property type="molecule type" value="Genomic_DNA"/>
</dbReference>
<dbReference type="InterPro" id="IPR043129">
    <property type="entry name" value="ATPase_NBD"/>
</dbReference>
<reference evidence="3" key="1">
    <citation type="submission" date="2023-06" db="EMBL/GenBank/DDBJ databases">
        <title>Identification and characterization of horizontal gene transfer across gut microbiota members of farm animals based on homology search.</title>
        <authorList>
            <person name="Zeman M."/>
            <person name="Kubasova T."/>
            <person name="Jahodarova E."/>
            <person name="Nykrynova M."/>
            <person name="Rychlik I."/>
        </authorList>
    </citation>
    <scope>NUCLEOTIDE SEQUENCE [LARGE SCALE GENOMIC DNA]</scope>
    <source>
        <strain evidence="3">ET341</strain>
    </source>
</reference>
<accession>A0ABT7UFS3</accession>
<evidence type="ECO:0000313" key="3">
    <source>
        <dbReference type="Proteomes" id="UP001529275"/>
    </source>
</evidence>
<evidence type="ECO:0000259" key="1">
    <source>
        <dbReference type="Pfam" id="PF00814"/>
    </source>
</evidence>
<keyword evidence="2" id="KW-0012">Acyltransferase</keyword>
<sequence length="201" mass="22478">MLQLIMDTSNQYLMVALYEDDQCLSSLQEMGSKRQSENAIPYLQKLLEKHQKELLDIDEMVITLGPGSYTGERVALTIAKTLSVISSVHIKAISSLAAYAGLQKCVSVIDARSQKVFVCAYENGQAVIPEQMIDIQQFPQFMQDYSDFQVVGQNEVVGYEPNTVDLAKNLHELAKQTSIVQNVDALVPRYLKDVEAKKICL</sequence>
<name>A0ABT7UFS3_9FIRM</name>
<keyword evidence="2" id="KW-0808">Transferase</keyword>
<dbReference type="NCBIfam" id="TIGR03725">
    <property type="entry name" value="T6A_YeaZ"/>
    <property type="match status" value="1"/>
</dbReference>
<dbReference type="Pfam" id="PF00814">
    <property type="entry name" value="TsaD"/>
    <property type="match status" value="1"/>
</dbReference>
<dbReference type="EC" id="2.3.1.234" evidence="2"/>
<organism evidence="2 3">
    <name type="scientific">Massilimicrobiota timonensis</name>
    <dbReference type="NCBI Taxonomy" id="1776392"/>
    <lineage>
        <taxon>Bacteria</taxon>
        <taxon>Bacillati</taxon>
        <taxon>Bacillota</taxon>
        <taxon>Erysipelotrichia</taxon>
        <taxon>Erysipelotrichales</taxon>
        <taxon>Erysipelotrichaceae</taxon>
        <taxon>Massilimicrobiota</taxon>
    </lineage>
</organism>
<dbReference type="GO" id="GO:0061711">
    <property type="term" value="F:tRNA N(6)-L-threonylcarbamoyladenine synthase activity"/>
    <property type="evidence" value="ECO:0007669"/>
    <property type="project" value="UniProtKB-EC"/>
</dbReference>
<keyword evidence="3" id="KW-1185">Reference proteome</keyword>
<dbReference type="Gene3D" id="3.30.420.40">
    <property type="match status" value="1"/>
</dbReference>
<dbReference type="Proteomes" id="UP001529275">
    <property type="component" value="Unassembled WGS sequence"/>
</dbReference>
<evidence type="ECO:0000313" key="2">
    <source>
        <dbReference type="EMBL" id="MDM8194998.1"/>
    </source>
</evidence>
<feature type="domain" description="Gcp-like" evidence="1">
    <location>
        <begin position="31"/>
        <end position="132"/>
    </location>
</feature>
<dbReference type="SUPFAM" id="SSF53067">
    <property type="entry name" value="Actin-like ATPase domain"/>
    <property type="match status" value="1"/>
</dbReference>
<dbReference type="RefSeq" id="WP_087243172.1">
    <property type="nucleotide sequence ID" value="NZ_JAUDCK010000003.1"/>
</dbReference>
<dbReference type="InterPro" id="IPR022496">
    <property type="entry name" value="T6A_TsaB"/>
</dbReference>